<dbReference type="Gene3D" id="3.40.50.280">
    <property type="entry name" value="Cobalamin-binding domain"/>
    <property type="match status" value="1"/>
</dbReference>
<evidence type="ECO:0000256" key="5">
    <source>
        <dbReference type="ARBA" id="ARBA00023014"/>
    </source>
</evidence>
<dbReference type="InterPro" id="IPR023404">
    <property type="entry name" value="rSAM_horseshoe"/>
</dbReference>
<dbReference type="RefSeq" id="WP_163298776.1">
    <property type="nucleotide sequence ID" value="NZ_JAAGRR010000072.1"/>
</dbReference>
<dbReference type="PANTHER" id="PTHR43409">
    <property type="entry name" value="ANAEROBIC MAGNESIUM-PROTOPORPHYRIN IX MONOMETHYL ESTER CYCLASE-RELATED"/>
    <property type="match status" value="1"/>
</dbReference>
<keyword evidence="3" id="KW-0479">Metal-binding</keyword>
<evidence type="ECO:0000256" key="1">
    <source>
        <dbReference type="ARBA" id="ARBA00001966"/>
    </source>
</evidence>
<name>A0A6N9TQB4_DISTH</name>
<protein>
    <submittedName>
        <fullName evidence="8">RiPP maturation radical SAM protein 1</fullName>
    </submittedName>
</protein>
<dbReference type="SFLD" id="SFLDG01082">
    <property type="entry name" value="B12-binding_domain_containing"/>
    <property type="match status" value="1"/>
</dbReference>
<dbReference type="InterPro" id="IPR006158">
    <property type="entry name" value="Cobalamin-bd"/>
</dbReference>
<dbReference type="PROSITE" id="PS51332">
    <property type="entry name" value="B12_BINDING"/>
    <property type="match status" value="1"/>
</dbReference>
<dbReference type="GO" id="GO:0031419">
    <property type="term" value="F:cobalamin binding"/>
    <property type="evidence" value="ECO:0007669"/>
    <property type="project" value="InterPro"/>
</dbReference>
<evidence type="ECO:0000313" key="8">
    <source>
        <dbReference type="EMBL" id="NDY42640.1"/>
    </source>
</evidence>
<dbReference type="InterPro" id="IPR051198">
    <property type="entry name" value="BchE-like"/>
</dbReference>
<dbReference type="InterPro" id="IPR006638">
    <property type="entry name" value="Elp3/MiaA/NifB-like_rSAM"/>
</dbReference>
<dbReference type="SFLD" id="SFLDS00029">
    <property type="entry name" value="Radical_SAM"/>
    <property type="match status" value="1"/>
</dbReference>
<dbReference type="EMBL" id="JAAGRR010000072">
    <property type="protein sequence ID" value="NDY42640.1"/>
    <property type="molecule type" value="Genomic_DNA"/>
</dbReference>
<dbReference type="SFLD" id="SFLDF00324">
    <property type="entry name" value="bacteriocin_maturation"/>
    <property type="match status" value="1"/>
</dbReference>
<dbReference type="InterPro" id="IPR007197">
    <property type="entry name" value="rSAM"/>
</dbReference>
<dbReference type="Gene3D" id="3.80.30.20">
    <property type="entry name" value="tm_1862 like domain"/>
    <property type="match status" value="1"/>
</dbReference>
<dbReference type="Pfam" id="PF04055">
    <property type="entry name" value="Radical_SAM"/>
    <property type="match status" value="1"/>
</dbReference>
<dbReference type="SMART" id="SM00729">
    <property type="entry name" value="Elp3"/>
    <property type="match status" value="1"/>
</dbReference>
<reference evidence="8 9" key="1">
    <citation type="submission" date="2020-02" db="EMBL/GenBank/DDBJ databases">
        <title>Comparative genomics of sulfur disproportionating microorganisms.</title>
        <authorList>
            <person name="Ward L.M."/>
            <person name="Bertran E."/>
            <person name="Johnston D.T."/>
        </authorList>
    </citation>
    <scope>NUCLEOTIDE SEQUENCE [LARGE SCALE GENOMIC DNA]</scope>
    <source>
        <strain evidence="8 9">DSM 100025</strain>
    </source>
</reference>
<keyword evidence="2" id="KW-0949">S-adenosyl-L-methionine</keyword>
<feature type="domain" description="B12-binding" evidence="6">
    <location>
        <begin position="63"/>
        <end position="201"/>
    </location>
</feature>
<evidence type="ECO:0000313" key="9">
    <source>
        <dbReference type="Proteomes" id="UP000469346"/>
    </source>
</evidence>
<sequence>MKVALVAPPWPLFNRPSIQLGALKAYLAREVPEVEVRAHHPYLACARRLGFEAYDRVSRSGWASEAVAAAVLFPGRAGRCEALFRRSLRRHGGGRRPDFAGVRAAFTEAMSDFLDGVDWRRIRLAGFSVCLNQLTAALYLAREVRRRSPGTAVVLGGSACAGELGAGLLRAFPFVDFVVNGEGERPLAGLVRHLRGDGGLPPGVVHRAGSGAAPSGRDQVPDLDALPPPDYRDYFEELGRLPAGDRFVPVLPVEFSRGCWWGRCRFCNLNLQWSGYRAKSVERMAAEVRALSRGYGVLDFAFTDNALPRRQAAGFFRAAAGLGDLAFFAELRAVHGRAEWAEMARGGLRDVQVGIEALSTSLLRRLGKGATAMDNVAAMRHAAEAGVRLGGNLILHFPGSTPEEVAETLAVLDFVWPFEPLKPVSFWLGHESPVAREPAAYGLRAVRPHPAWAGLFPPEVLRGLPVMVLGYRGDRGRQRRLWRPVETRLRQWAARRAGAGPALTCRDGGDFLLVRQVLPDGRTLHHRLRGASRRLYLACLEPRPLAELGPLAGGRPAAEIAAFVADLVAKRIMFREGDRVLSLAVRARGANHDRRYG</sequence>
<evidence type="ECO:0000256" key="3">
    <source>
        <dbReference type="ARBA" id="ARBA00022723"/>
    </source>
</evidence>
<feature type="domain" description="Radical SAM core" evidence="7">
    <location>
        <begin position="245"/>
        <end position="459"/>
    </location>
</feature>
<dbReference type="InterPro" id="IPR058240">
    <property type="entry name" value="rSAM_sf"/>
</dbReference>
<evidence type="ECO:0000259" key="6">
    <source>
        <dbReference type="PROSITE" id="PS51332"/>
    </source>
</evidence>
<dbReference type="SUPFAM" id="SSF102114">
    <property type="entry name" value="Radical SAM enzymes"/>
    <property type="match status" value="1"/>
</dbReference>
<evidence type="ECO:0000256" key="4">
    <source>
        <dbReference type="ARBA" id="ARBA00023004"/>
    </source>
</evidence>
<keyword evidence="4" id="KW-0408">Iron</keyword>
<dbReference type="PANTHER" id="PTHR43409:SF7">
    <property type="entry name" value="BLL1977 PROTEIN"/>
    <property type="match status" value="1"/>
</dbReference>
<dbReference type="PROSITE" id="PS51918">
    <property type="entry name" value="RADICAL_SAM"/>
    <property type="match status" value="1"/>
</dbReference>
<keyword evidence="5" id="KW-0411">Iron-sulfur</keyword>
<keyword evidence="9" id="KW-1185">Reference proteome</keyword>
<comment type="caution">
    <text evidence="8">The sequence shown here is derived from an EMBL/GenBank/DDBJ whole genome shotgun (WGS) entry which is preliminary data.</text>
</comment>
<comment type="cofactor">
    <cofactor evidence="1">
        <name>[4Fe-4S] cluster</name>
        <dbReference type="ChEBI" id="CHEBI:49883"/>
    </cofactor>
</comment>
<organism evidence="8 9">
    <name type="scientific">Dissulfurirhabdus thermomarina</name>
    <dbReference type="NCBI Taxonomy" id="1765737"/>
    <lineage>
        <taxon>Bacteria</taxon>
        <taxon>Deltaproteobacteria</taxon>
        <taxon>Dissulfurirhabdaceae</taxon>
        <taxon>Dissulfurirhabdus</taxon>
    </lineage>
</organism>
<gene>
    <name evidence="8" type="ORF">G3N55_07265</name>
</gene>
<dbReference type="InterPro" id="IPR023984">
    <property type="entry name" value="rSAM_ocin_1"/>
</dbReference>
<dbReference type="AlphaFoldDB" id="A0A6N9TQB4"/>
<evidence type="ECO:0000259" key="7">
    <source>
        <dbReference type="PROSITE" id="PS51918"/>
    </source>
</evidence>
<dbReference type="GO" id="GO:0003824">
    <property type="term" value="F:catalytic activity"/>
    <property type="evidence" value="ECO:0007669"/>
    <property type="project" value="InterPro"/>
</dbReference>
<dbReference type="NCBIfam" id="TIGR03975">
    <property type="entry name" value="rSAM_ocin_1"/>
    <property type="match status" value="1"/>
</dbReference>
<dbReference type="GO" id="GO:0046872">
    <property type="term" value="F:metal ion binding"/>
    <property type="evidence" value="ECO:0007669"/>
    <property type="project" value="UniProtKB-KW"/>
</dbReference>
<dbReference type="GO" id="GO:0005829">
    <property type="term" value="C:cytosol"/>
    <property type="evidence" value="ECO:0007669"/>
    <property type="project" value="TreeGrafter"/>
</dbReference>
<proteinExistence type="predicted"/>
<evidence type="ECO:0000256" key="2">
    <source>
        <dbReference type="ARBA" id="ARBA00022691"/>
    </source>
</evidence>
<accession>A0A6N9TQB4</accession>
<dbReference type="Proteomes" id="UP000469346">
    <property type="component" value="Unassembled WGS sequence"/>
</dbReference>
<dbReference type="GO" id="GO:0051536">
    <property type="term" value="F:iron-sulfur cluster binding"/>
    <property type="evidence" value="ECO:0007669"/>
    <property type="project" value="UniProtKB-KW"/>
</dbReference>